<evidence type="ECO:0000313" key="2">
    <source>
        <dbReference type="Proteomes" id="UP000002217"/>
    </source>
</evidence>
<name>C8VZT1_DESAS</name>
<evidence type="ECO:0000313" key="1">
    <source>
        <dbReference type="EMBL" id="ACV63059.1"/>
    </source>
</evidence>
<proteinExistence type="predicted"/>
<dbReference type="AlphaFoldDB" id="C8VZT1"/>
<gene>
    <name evidence="1" type="ordered locus">Dtox_2245</name>
</gene>
<organism evidence="1 2">
    <name type="scientific">Desulfofarcimen acetoxidans (strain ATCC 49208 / DSM 771 / KCTC 5769 / VKM B-1644 / 5575)</name>
    <name type="common">Desulfotomaculum acetoxidans</name>
    <dbReference type="NCBI Taxonomy" id="485916"/>
    <lineage>
        <taxon>Bacteria</taxon>
        <taxon>Bacillati</taxon>
        <taxon>Bacillota</taxon>
        <taxon>Clostridia</taxon>
        <taxon>Eubacteriales</taxon>
        <taxon>Peptococcaceae</taxon>
        <taxon>Desulfofarcimen</taxon>
    </lineage>
</organism>
<sequence length="126" mass="14591">MRYKQRLEEELASFRNIVESDYRTVEGIITSSVRAISERLNEVFVPMNYTVQLEYRNKEEGSGHRRLVMWFKKTHEQQLRVVTERGGLSGGEHAIVSLMMMYSILSVKEEKKMEGKSGGTYSVIPL</sequence>
<dbReference type="Proteomes" id="UP000002217">
    <property type="component" value="Chromosome"/>
</dbReference>
<protein>
    <submittedName>
        <fullName evidence="1">Uncharacterized protein</fullName>
    </submittedName>
</protein>
<dbReference type="EMBL" id="CP001720">
    <property type="protein sequence ID" value="ACV63059.1"/>
    <property type="molecule type" value="Genomic_DNA"/>
</dbReference>
<keyword evidence="2" id="KW-1185">Reference proteome</keyword>
<dbReference type="STRING" id="485916.Dtox_2245"/>
<reference evidence="1 2" key="1">
    <citation type="journal article" date="2009" name="Stand. Genomic Sci.">
        <title>Complete genome sequence of Desulfotomaculum acetoxidans type strain (5575).</title>
        <authorList>
            <person name="Spring S."/>
            <person name="Lapidus A."/>
            <person name="Schroder M."/>
            <person name="Gleim D."/>
            <person name="Sims D."/>
            <person name="Meincke L."/>
            <person name="Glavina Del Rio T."/>
            <person name="Tice H."/>
            <person name="Copeland A."/>
            <person name="Cheng J.F."/>
            <person name="Lucas S."/>
            <person name="Chen F."/>
            <person name="Nolan M."/>
            <person name="Bruce D."/>
            <person name="Goodwin L."/>
            <person name="Pitluck S."/>
            <person name="Ivanova N."/>
            <person name="Mavromatis K."/>
            <person name="Mikhailova N."/>
            <person name="Pati A."/>
            <person name="Chen A."/>
            <person name="Palaniappan K."/>
            <person name="Land M."/>
            <person name="Hauser L."/>
            <person name="Chang Y.J."/>
            <person name="Jeffries C.D."/>
            <person name="Chain P."/>
            <person name="Saunders E."/>
            <person name="Brettin T."/>
            <person name="Detter J.C."/>
            <person name="Goker M."/>
            <person name="Bristow J."/>
            <person name="Eisen J.A."/>
            <person name="Markowitz V."/>
            <person name="Hugenholtz P."/>
            <person name="Kyrpides N.C."/>
            <person name="Klenk H.P."/>
            <person name="Han C."/>
        </authorList>
    </citation>
    <scope>NUCLEOTIDE SEQUENCE [LARGE SCALE GENOMIC DNA]</scope>
    <source>
        <strain evidence="2">ATCC 49208 / DSM 771 / VKM B-1644</strain>
    </source>
</reference>
<dbReference type="KEGG" id="dae:Dtox_2245"/>
<dbReference type="HOGENOM" id="CLU_1977911_0_0_9"/>
<accession>C8VZT1</accession>